<dbReference type="SUPFAM" id="SSF51735">
    <property type="entry name" value="NAD(P)-binding Rossmann-fold domains"/>
    <property type="match status" value="1"/>
</dbReference>
<keyword evidence="6" id="KW-0560">Oxidoreductase</keyword>
<comment type="catalytic activity">
    <reaction evidence="5">
        <text>dTDP-beta-L-rhamnose + NADP(+) = dTDP-4-dehydro-beta-L-rhamnose + NADPH + H(+)</text>
        <dbReference type="Rhea" id="RHEA:21796"/>
        <dbReference type="ChEBI" id="CHEBI:15378"/>
        <dbReference type="ChEBI" id="CHEBI:57510"/>
        <dbReference type="ChEBI" id="CHEBI:57783"/>
        <dbReference type="ChEBI" id="CHEBI:58349"/>
        <dbReference type="ChEBI" id="CHEBI:62830"/>
        <dbReference type="EC" id="1.1.1.133"/>
    </reaction>
</comment>
<keyword evidence="6" id="KW-0521">NADP</keyword>
<comment type="function">
    <text evidence="6">Catalyzes the reduction of dTDP-6-deoxy-L-lyxo-4-hexulose to yield dTDP-L-rhamnose.</text>
</comment>
<evidence type="ECO:0000259" key="7">
    <source>
        <dbReference type="Pfam" id="PF04321"/>
    </source>
</evidence>
<dbReference type="Pfam" id="PF00232">
    <property type="entry name" value="Glyco_hydro_1"/>
    <property type="match status" value="1"/>
</dbReference>
<dbReference type="InterPro" id="IPR036291">
    <property type="entry name" value="NAD(P)-bd_dom_sf"/>
</dbReference>
<comment type="caution">
    <text evidence="8">The sequence shown here is derived from an EMBL/GenBank/DDBJ whole genome shotgun (WGS) entry which is preliminary data.</text>
</comment>
<dbReference type="Proteomes" id="UP000075391">
    <property type="component" value="Unassembled WGS sequence"/>
</dbReference>
<evidence type="ECO:0000256" key="6">
    <source>
        <dbReference type="RuleBase" id="RU364082"/>
    </source>
</evidence>
<sequence>MECTLNRVGNRYFNQLDYNGHLLRDSDLDMFAQLGAQRIRYPCVWEQVSSKEGVYSWHGMDQRLDALRKRGLVPIAGLLHHGSGPLFTNLLDPQFPEKFARYARDFATRYPWINDYTPINEILTTSRFSCLYGHWFPHRHDDRSFTKALYLQCKATSLAMREIRKINPQARLIQTEDMGRVESTELLRYQRDFENNRRWLSFDLLMGKVDSSHPLYTYIKNGVTDAELKWLQDHPCVPDILGINHYQLSNRYLDERLEFYPSFLHGGNHLHAYADVGAIDTGQLVSASPYEIFKEVWERYKLPIAVTEAHTRGYREDQMLWLSEIWQATTKLLAERADVRAVTAWSLLGTFNWNSLCTRDERFYEPGVFDLRTPDGSPRPTVLTKMVKSLSETGSFEHPLLNESVRWRNPSRALYAPASLYSELSTPTKNRKAVLITGGRGTLGRAFARVCAIRNIPYFLLDRSQMDITNREKVRETLNDIKPWAVINAAGYVKVDRAEFEALKCFKENVEGPRILAEECAKDGIAFLTFSSDMVFDGLQENPYLESSRVSPLNVYGRSKAQAEEKVLTANESALVVRTSSFFGPWDEYNFITRCLKTVNRNLNFYAPEDTKVSPTYVPDLVNASLDLLVDQEKGLIHLTNDADVSWSDFAAMAVSHLPENKSDYIIKKSYQELGAVARRPLHSSLSSERFRILPPLEEALDRYFQQLEIAIL</sequence>
<dbReference type="AlphaFoldDB" id="A0A150WGD5"/>
<evidence type="ECO:0000256" key="2">
    <source>
        <dbReference type="ARBA" id="ARBA00010944"/>
    </source>
</evidence>
<dbReference type="GO" id="GO:0005829">
    <property type="term" value="C:cytosol"/>
    <property type="evidence" value="ECO:0007669"/>
    <property type="project" value="TreeGrafter"/>
</dbReference>
<evidence type="ECO:0000256" key="3">
    <source>
        <dbReference type="ARBA" id="ARBA00012929"/>
    </source>
</evidence>
<dbReference type="InterPro" id="IPR001360">
    <property type="entry name" value="Glyco_hydro_1"/>
</dbReference>
<name>A0A150WGD5_BDEBC</name>
<dbReference type="GO" id="GO:0004553">
    <property type="term" value="F:hydrolase activity, hydrolyzing O-glycosyl compounds"/>
    <property type="evidence" value="ECO:0007669"/>
    <property type="project" value="InterPro"/>
</dbReference>
<dbReference type="InterPro" id="IPR005913">
    <property type="entry name" value="dTDP_dehydrorham_reduct"/>
</dbReference>
<dbReference type="InterPro" id="IPR029903">
    <property type="entry name" value="RmlD-like-bd"/>
</dbReference>
<dbReference type="OrthoDB" id="9803892at2"/>
<dbReference type="RefSeq" id="WP_063244345.1">
    <property type="nucleotide sequence ID" value="NZ_LUKF01000016.1"/>
</dbReference>
<protein>
    <recommendedName>
        <fullName evidence="4 6">dTDP-4-dehydrorhamnose reductase</fullName>
        <ecNumber evidence="3 6">1.1.1.133</ecNumber>
    </recommendedName>
</protein>
<dbReference type="Gene3D" id="3.20.20.80">
    <property type="entry name" value="Glycosidases"/>
    <property type="match status" value="1"/>
</dbReference>
<evidence type="ECO:0000313" key="9">
    <source>
        <dbReference type="Proteomes" id="UP000075391"/>
    </source>
</evidence>
<gene>
    <name evidence="8" type="ORF">AZI85_06560</name>
</gene>
<dbReference type="EMBL" id="LUKF01000016">
    <property type="protein sequence ID" value="KYG61871.1"/>
    <property type="molecule type" value="Genomic_DNA"/>
</dbReference>
<reference evidence="8 9" key="1">
    <citation type="submission" date="2016-03" db="EMBL/GenBank/DDBJ databases">
        <authorList>
            <person name="Ploux O."/>
        </authorList>
    </citation>
    <scope>NUCLEOTIDE SEQUENCE [LARGE SCALE GENOMIC DNA]</scope>
    <source>
        <strain evidence="8 9">BER2</strain>
    </source>
</reference>
<accession>A0A150WGD5</accession>
<evidence type="ECO:0000256" key="1">
    <source>
        <dbReference type="ARBA" id="ARBA00004781"/>
    </source>
</evidence>
<dbReference type="Pfam" id="PF04321">
    <property type="entry name" value="RmlD_sub_bind"/>
    <property type="match status" value="1"/>
</dbReference>
<proteinExistence type="inferred from homology"/>
<dbReference type="InterPro" id="IPR017853">
    <property type="entry name" value="GH"/>
</dbReference>
<dbReference type="CDD" id="cd05254">
    <property type="entry name" value="dTDP_HR_like_SDR_e"/>
    <property type="match status" value="1"/>
</dbReference>
<organism evidence="8 9">
    <name type="scientific">Bdellovibrio bacteriovorus</name>
    <dbReference type="NCBI Taxonomy" id="959"/>
    <lineage>
        <taxon>Bacteria</taxon>
        <taxon>Pseudomonadati</taxon>
        <taxon>Bdellovibrionota</taxon>
        <taxon>Bdellovibrionia</taxon>
        <taxon>Bdellovibrionales</taxon>
        <taxon>Pseudobdellovibrionaceae</taxon>
        <taxon>Bdellovibrio</taxon>
    </lineage>
</organism>
<dbReference type="GO" id="GO:0005975">
    <property type="term" value="P:carbohydrate metabolic process"/>
    <property type="evidence" value="ECO:0007669"/>
    <property type="project" value="InterPro"/>
</dbReference>
<dbReference type="Gene3D" id="3.90.25.10">
    <property type="entry name" value="UDP-galactose 4-epimerase, domain 1"/>
    <property type="match status" value="1"/>
</dbReference>
<dbReference type="GO" id="GO:0008831">
    <property type="term" value="F:dTDP-4-dehydrorhamnose reductase activity"/>
    <property type="evidence" value="ECO:0007669"/>
    <property type="project" value="UniProtKB-EC"/>
</dbReference>
<comment type="pathway">
    <text evidence="1 6">Carbohydrate biosynthesis; dTDP-L-rhamnose biosynthesis.</text>
</comment>
<evidence type="ECO:0000313" key="8">
    <source>
        <dbReference type="EMBL" id="KYG61871.1"/>
    </source>
</evidence>
<dbReference type="Gene3D" id="3.40.50.720">
    <property type="entry name" value="NAD(P)-binding Rossmann-like Domain"/>
    <property type="match status" value="1"/>
</dbReference>
<dbReference type="PANTHER" id="PTHR10491">
    <property type="entry name" value="DTDP-4-DEHYDRORHAMNOSE REDUCTASE"/>
    <property type="match status" value="1"/>
</dbReference>
<feature type="domain" description="RmlD-like substrate binding" evidence="7">
    <location>
        <begin position="434"/>
        <end position="694"/>
    </location>
</feature>
<dbReference type="EC" id="1.1.1.133" evidence="3 6"/>
<dbReference type="PANTHER" id="PTHR10491:SF4">
    <property type="entry name" value="METHIONINE ADENOSYLTRANSFERASE 2 SUBUNIT BETA"/>
    <property type="match status" value="1"/>
</dbReference>
<comment type="similarity">
    <text evidence="2 6">Belongs to the dTDP-4-dehydrorhamnose reductase family.</text>
</comment>
<evidence type="ECO:0000256" key="5">
    <source>
        <dbReference type="ARBA" id="ARBA00048200"/>
    </source>
</evidence>
<dbReference type="SUPFAM" id="SSF51445">
    <property type="entry name" value="(Trans)glycosidases"/>
    <property type="match status" value="1"/>
</dbReference>
<dbReference type="UniPathway" id="UPA00124"/>
<evidence type="ECO:0000256" key="4">
    <source>
        <dbReference type="ARBA" id="ARBA00017099"/>
    </source>
</evidence>
<dbReference type="GO" id="GO:0019305">
    <property type="term" value="P:dTDP-rhamnose biosynthetic process"/>
    <property type="evidence" value="ECO:0007669"/>
    <property type="project" value="UniProtKB-UniPathway"/>
</dbReference>